<dbReference type="SMART" id="SM01425">
    <property type="entry name" value="EsV_1_7"/>
    <property type="match status" value="2"/>
</dbReference>
<dbReference type="EMBL" id="JAGDFM010000680">
    <property type="protein sequence ID" value="KAG7376504.1"/>
    <property type="molecule type" value="Genomic_DNA"/>
</dbReference>
<evidence type="ECO:0000313" key="2">
    <source>
        <dbReference type="Proteomes" id="UP000694044"/>
    </source>
</evidence>
<dbReference type="Pfam" id="PF19114">
    <property type="entry name" value="EsV_1_7_cys"/>
    <property type="match status" value="2"/>
</dbReference>
<evidence type="ECO:0000313" key="1">
    <source>
        <dbReference type="EMBL" id="KAG7376504.1"/>
    </source>
</evidence>
<proteinExistence type="predicted"/>
<gene>
    <name evidence="1" type="ORF">PHYPSEUDO_013286</name>
</gene>
<comment type="caution">
    <text evidence="1">The sequence shown here is derived from an EMBL/GenBank/DDBJ whole genome shotgun (WGS) entry which is preliminary data.</text>
</comment>
<dbReference type="AlphaFoldDB" id="A0A8T1VAD1"/>
<protein>
    <submittedName>
        <fullName evidence="1">Uncharacterized protein</fullName>
    </submittedName>
</protein>
<dbReference type="Proteomes" id="UP000694044">
    <property type="component" value="Unassembled WGS sequence"/>
</dbReference>
<organism evidence="1 2">
    <name type="scientific">Phytophthora pseudosyringae</name>
    <dbReference type="NCBI Taxonomy" id="221518"/>
    <lineage>
        <taxon>Eukaryota</taxon>
        <taxon>Sar</taxon>
        <taxon>Stramenopiles</taxon>
        <taxon>Oomycota</taxon>
        <taxon>Peronosporomycetes</taxon>
        <taxon>Peronosporales</taxon>
        <taxon>Peronosporaceae</taxon>
        <taxon>Phytophthora</taxon>
    </lineage>
</organism>
<keyword evidence="2" id="KW-1185">Reference proteome</keyword>
<dbReference type="InterPro" id="IPR043822">
    <property type="entry name" value="EsV_1_7_cys"/>
</dbReference>
<reference evidence="1" key="1">
    <citation type="submission" date="2021-02" db="EMBL/GenBank/DDBJ databases">
        <authorList>
            <person name="Palmer J.M."/>
        </authorList>
    </citation>
    <scope>NUCLEOTIDE SEQUENCE</scope>
    <source>
        <strain evidence="1">SCRP734</strain>
    </source>
</reference>
<accession>A0A8T1VAD1</accession>
<name>A0A8T1VAD1_9STRA</name>
<sequence>MTYATKCHDANCDICPCYGWVRGRPVSCVSHKLDGMINVTHMECSHHECQRSAIYGYTKRQFCSTHKAIDMVLVCRSMSRKTRSSAKKPTMKSKQEIMCDIQRRSAKAAAIAKRIKDQKALEIKNETLQNTKFPVDPLNQIIFTMLAEDAKLLLQLRAN</sequence>